<keyword evidence="1" id="KW-0472">Membrane</keyword>
<feature type="transmembrane region" description="Helical" evidence="1">
    <location>
        <begin position="6"/>
        <end position="28"/>
    </location>
</feature>
<dbReference type="AlphaFoldDB" id="A0A2J6TQH5"/>
<evidence type="ECO:0000313" key="3">
    <source>
        <dbReference type="Proteomes" id="UP000235371"/>
    </source>
</evidence>
<dbReference type="OrthoDB" id="5329749at2759"/>
<evidence type="ECO:0000256" key="1">
    <source>
        <dbReference type="SAM" id="Phobius"/>
    </source>
</evidence>
<reference evidence="2 3" key="1">
    <citation type="submission" date="2016-04" db="EMBL/GenBank/DDBJ databases">
        <title>A degradative enzymes factory behind the ericoid mycorrhizal symbiosis.</title>
        <authorList>
            <consortium name="DOE Joint Genome Institute"/>
            <person name="Martino E."/>
            <person name="Morin E."/>
            <person name="Grelet G."/>
            <person name="Kuo A."/>
            <person name="Kohler A."/>
            <person name="Daghino S."/>
            <person name="Barry K."/>
            <person name="Choi C."/>
            <person name="Cichocki N."/>
            <person name="Clum A."/>
            <person name="Copeland A."/>
            <person name="Hainaut M."/>
            <person name="Haridas S."/>
            <person name="Labutti K."/>
            <person name="Lindquist E."/>
            <person name="Lipzen A."/>
            <person name="Khouja H.-R."/>
            <person name="Murat C."/>
            <person name="Ohm R."/>
            <person name="Olson A."/>
            <person name="Spatafora J."/>
            <person name="Veneault-Fourrey C."/>
            <person name="Henrissat B."/>
            <person name="Grigoriev I."/>
            <person name="Martin F."/>
            <person name="Perotto S."/>
        </authorList>
    </citation>
    <scope>NUCLEOTIDE SEQUENCE [LARGE SCALE GENOMIC DNA]</scope>
    <source>
        <strain evidence="2 3">E</strain>
    </source>
</reference>
<proteinExistence type="predicted"/>
<sequence length="268" mass="30861">MPDSPLSIVASVTGILTFVVAIILGLYARAQAMNTLRKSEDDILNALREAFEFLCETAMLEDHEIASRNLGTGQHAITGAVRSIIVEMYSLGCRTTRTLLKLLDQSRVRRMSEWTREREDILRHSRRMEVLRFKMFYSQILMLSTKIDSVEEELKDGIGKLLHNQQPRVTPTSTSPLDNSEMISHQSMEVNQFPVRTLFDSAYNALSSEEVQYYEKRLQLPSKSMCRLREILQLSSQIADQHRKSRWTLVLRDGRRVVVSELLTRWLG</sequence>
<keyword evidence="1" id="KW-1133">Transmembrane helix</keyword>
<name>A0A2J6TQH5_9HELO</name>
<organism evidence="2 3">
    <name type="scientific">Hyaloscypha bicolor E</name>
    <dbReference type="NCBI Taxonomy" id="1095630"/>
    <lineage>
        <taxon>Eukaryota</taxon>
        <taxon>Fungi</taxon>
        <taxon>Dikarya</taxon>
        <taxon>Ascomycota</taxon>
        <taxon>Pezizomycotina</taxon>
        <taxon>Leotiomycetes</taxon>
        <taxon>Helotiales</taxon>
        <taxon>Hyaloscyphaceae</taxon>
        <taxon>Hyaloscypha</taxon>
        <taxon>Hyaloscypha bicolor</taxon>
    </lineage>
</organism>
<gene>
    <name evidence="2" type="ORF">K444DRAFT_659544</name>
</gene>
<protein>
    <submittedName>
        <fullName evidence="2">Uncharacterized protein</fullName>
    </submittedName>
</protein>
<keyword evidence="1" id="KW-0812">Transmembrane</keyword>
<dbReference type="RefSeq" id="XP_024742179.1">
    <property type="nucleotide sequence ID" value="XM_024886363.1"/>
</dbReference>
<dbReference type="Proteomes" id="UP000235371">
    <property type="component" value="Unassembled WGS sequence"/>
</dbReference>
<keyword evidence="3" id="KW-1185">Reference proteome</keyword>
<evidence type="ECO:0000313" key="2">
    <source>
        <dbReference type="EMBL" id="PMD65275.1"/>
    </source>
</evidence>
<dbReference type="EMBL" id="KZ613746">
    <property type="protein sequence ID" value="PMD65275.1"/>
    <property type="molecule type" value="Genomic_DNA"/>
</dbReference>
<accession>A0A2J6TQH5</accession>
<dbReference type="InParanoid" id="A0A2J6TQH5"/>
<dbReference type="GeneID" id="36594440"/>